<proteinExistence type="predicted"/>
<evidence type="ECO:0000313" key="2">
    <source>
        <dbReference type="EMBL" id="VEB33675.1"/>
    </source>
</evidence>
<reference evidence="2 3" key="1">
    <citation type="submission" date="2018-12" db="EMBL/GenBank/DDBJ databases">
        <authorList>
            <consortium name="Pathogen Informatics"/>
        </authorList>
    </citation>
    <scope>NUCLEOTIDE SEQUENCE [LARGE SCALE GENOMIC DNA]</scope>
    <source>
        <strain evidence="2 3">NCTC11976</strain>
    </source>
</reference>
<dbReference type="EMBL" id="LR134173">
    <property type="protein sequence ID" value="VEB33675.1"/>
    <property type="molecule type" value="Genomic_DNA"/>
</dbReference>
<evidence type="ECO:0000313" key="3">
    <source>
        <dbReference type="Proteomes" id="UP000277577"/>
    </source>
</evidence>
<evidence type="ECO:0000259" key="1">
    <source>
        <dbReference type="Pfam" id="PF13700"/>
    </source>
</evidence>
<gene>
    <name evidence="2" type="ORF">NCTC11976_00455</name>
</gene>
<organism evidence="2 3">
    <name type="scientific">Legionella cherrii</name>
    <dbReference type="NCBI Taxonomy" id="28084"/>
    <lineage>
        <taxon>Bacteria</taxon>
        <taxon>Pseudomonadati</taxon>
        <taxon>Pseudomonadota</taxon>
        <taxon>Gammaproteobacteria</taxon>
        <taxon>Legionellales</taxon>
        <taxon>Legionellaceae</taxon>
        <taxon>Legionella</taxon>
    </lineage>
</organism>
<dbReference type="Proteomes" id="UP000277577">
    <property type="component" value="Chromosome"/>
</dbReference>
<feature type="domain" description="DUF4158" evidence="1">
    <location>
        <begin position="4"/>
        <end position="108"/>
    </location>
</feature>
<keyword evidence="3" id="KW-1185">Reference proteome</keyword>
<dbReference type="RefSeq" id="WP_028381629.1">
    <property type="nucleotide sequence ID" value="NZ_CAAAIT010000007.1"/>
</dbReference>
<accession>A0ABY6T2Y0</accession>
<dbReference type="InterPro" id="IPR025296">
    <property type="entry name" value="DUF4158"/>
</dbReference>
<protein>
    <submittedName>
        <fullName evidence="2">Transposase and inactivated derivatives, TnpA family</fullName>
    </submittedName>
</protein>
<name>A0ABY6T2Y0_9GAMM</name>
<dbReference type="Pfam" id="PF13700">
    <property type="entry name" value="DUF4158"/>
    <property type="match status" value="1"/>
</dbReference>
<sequence length="169" mass="18933">MAIGYAINLKDVPEAIISYVSKELEGSANPLLTGYAPSSKKRHRKIILHFLNISNDGHKQRDCMKQSALKSAAFKEGLADIINDMIETLIKERFELPGFTTLARVARAARALTSTKLYERITAKLSDESKIFPDTLFDTALAPDNATTRWAYLKQEMKAPTTQNVKFQI</sequence>